<evidence type="ECO:0000313" key="1">
    <source>
        <dbReference type="EMBL" id="JAH43868.1"/>
    </source>
</evidence>
<reference evidence="1" key="2">
    <citation type="journal article" date="2015" name="Fish Shellfish Immunol.">
        <title>Early steps in the European eel (Anguilla anguilla)-Vibrio vulnificus interaction in the gills: Role of the RtxA13 toxin.</title>
        <authorList>
            <person name="Callol A."/>
            <person name="Pajuelo D."/>
            <person name="Ebbesson L."/>
            <person name="Teles M."/>
            <person name="MacKenzie S."/>
            <person name="Amaro C."/>
        </authorList>
    </citation>
    <scope>NUCLEOTIDE SEQUENCE</scope>
</reference>
<reference evidence="1" key="1">
    <citation type="submission" date="2014-11" db="EMBL/GenBank/DDBJ databases">
        <authorList>
            <person name="Amaro Gonzalez C."/>
        </authorList>
    </citation>
    <scope>NUCLEOTIDE SEQUENCE</scope>
</reference>
<dbReference type="EMBL" id="GBXM01064709">
    <property type="protein sequence ID" value="JAH43868.1"/>
    <property type="molecule type" value="Transcribed_RNA"/>
</dbReference>
<sequence>MKTYRTVHLQVQGRPPPL</sequence>
<protein>
    <submittedName>
        <fullName evidence="1">Uncharacterized protein</fullName>
    </submittedName>
</protein>
<proteinExistence type="predicted"/>
<name>A0A0E9STM6_ANGAN</name>
<accession>A0A0E9STM6</accession>
<dbReference type="AlphaFoldDB" id="A0A0E9STM6"/>
<organism evidence="1">
    <name type="scientific">Anguilla anguilla</name>
    <name type="common">European freshwater eel</name>
    <name type="synonym">Muraena anguilla</name>
    <dbReference type="NCBI Taxonomy" id="7936"/>
    <lineage>
        <taxon>Eukaryota</taxon>
        <taxon>Metazoa</taxon>
        <taxon>Chordata</taxon>
        <taxon>Craniata</taxon>
        <taxon>Vertebrata</taxon>
        <taxon>Euteleostomi</taxon>
        <taxon>Actinopterygii</taxon>
        <taxon>Neopterygii</taxon>
        <taxon>Teleostei</taxon>
        <taxon>Anguilliformes</taxon>
        <taxon>Anguillidae</taxon>
        <taxon>Anguilla</taxon>
    </lineage>
</organism>